<evidence type="ECO:0000313" key="9">
    <source>
        <dbReference type="EMBL" id="MBB5705942.1"/>
    </source>
</evidence>
<comment type="subcellular location">
    <subcellularLocation>
        <location evidence="1 4">Cell outer membrane</location>
    </subcellularLocation>
</comment>
<reference evidence="9 10" key="1">
    <citation type="submission" date="2020-08" db="EMBL/GenBank/DDBJ databases">
        <title>Genomic Encyclopedia of Type Strains, Phase IV (KMG-IV): sequencing the most valuable type-strain genomes for metagenomic binning, comparative biology and taxonomic classification.</title>
        <authorList>
            <person name="Goeker M."/>
        </authorList>
    </citation>
    <scope>NUCLEOTIDE SEQUENCE [LARGE SCALE GENOMIC DNA]</scope>
    <source>
        <strain evidence="9 10">DSM 27163</strain>
    </source>
</reference>
<dbReference type="Gene3D" id="2.170.130.10">
    <property type="entry name" value="TonB-dependent receptor, plug domain"/>
    <property type="match status" value="1"/>
</dbReference>
<dbReference type="RefSeq" id="WP_184096351.1">
    <property type="nucleotide sequence ID" value="NZ_JACIJH010000002.1"/>
</dbReference>
<keyword evidence="6" id="KW-0732">Signal</keyword>
<comment type="similarity">
    <text evidence="4">Belongs to the TonB-dependent receptor family.</text>
</comment>
<dbReference type="EMBL" id="JACIJH010000002">
    <property type="protein sequence ID" value="MBB5705942.1"/>
    <property type="molecule type" value="Genomic_DNA"/>
</dbReference>
<organism evidence="9 10">
    <name type="scientific">Sphingopyxis panaciterrulae</name>
    <dbReference type="NCBI Taxonomy" id="462372"/>
    <lineage>
        <taxon>Bacteria</taxon>
        <taxon>Pseudomonadati</taxon>
        <taxon>Pseudomonadota</taxon>
        <taxon>Alphaproteobacteria</taxon>
        <taxon>Sphingomonadales</taxon>
        <taxon>Sphingomonadaceae</taxon>
        <taxon>Sphingopyxis</taxon>
    </lineage>
</organism>
<dbReference type="GO" id="GO:0009279">
    <property type="term" value="C:cell outer membrane"/>
    <property type="evidence" value="ECO:0007669"/>
    <property type="project" value="UniProtKB-SubCell"/>
</dbReference>
<keyword evidence="4" id="KW-0798">TonB box</keyword>
<evidence type="ECO:0000313" key="10">
    <source>
        <dbReference type="Proteomes" id="UP000537161"/>
    </source>
</evidence>
<gene>
    <name evidence="9" type="ORF">FHR21_001275</name>
</gene>
<dbReference type="InterPro" id="IPR036942">
    <property type="entry name" value="Beta-barrel_TonB_sf"/>
</dbReference>
<evidence type="ECO:0000259" key="8">
    <source>
        <dbReference type="Pfam" id="PF07715"/>
    </source>
</evidence>
<proteinExistence type="inferred from homology"/>
<feature type="domain" description="TonB-dependent receptor plug" evidence="8">
    <location>
        <begin position="70"/>
        <end position="171"/>
    </location>
</feature>
<evidence type="ECO:0000256" key="3">
    <source>
        <dbReference type="ARBA" id="ARBA00023237"/>
    </source>
</evidence>
<evidence type="ECO:0000256" key="6">
    <source>
        <dbReference type="SAM" id="SignalP"/>
    </source>
</evidence>
<evidence type="ECO:0000256" key="4">
    <source>
        <dbReference type="RuleBase" id="RU003357"/>
    </source>
</evidence>
<dbReference type="Pfam" id="PF00593">
    <property type="entry name" value="TonB_dep_Rec_b-barrel"/>
    <property type="match status" value="1"/>
</dbReference>
<evidence type="ECO:0000256" key="2">
    <source>
        <dbReference type="ARBA" id="ARBA00023136"/>
    </source>
</evidence>
<dbReference type="AlphaFoldDB" id="A0A7W9EPU9"/>
<dbReference type="SUPFAM" id="SSF56935">
    <property type="entry name" value="Porins"/>
    <property type="match status" value="1"/>
</dbReference>
<keyword evidence="3" id="KW-0998">Cell outer membrane</keyword>
<comment type="caution">
    <text evidence="9">The sequence shown here is derived from an EMBL/GenBank/DDBJ whole genome shotgun (WGS) entry which is preliminary data.</text>
</comment>
<evidence type="ECO:0000256" key="5">
    <source>
        <dbReference type="SAM" id="MobiDB-lite"/>
    </source>
</evidence>
<feature type="domain" description="TonB-dependent receptor-like beta-barrel" evidence="7">
    <location>
        <begin position="372"/>
        <end position="821"/>
    </location>
</feature>
<dbReference type="Pfam" id="PF07715">
    <property type="entry name" value="Plug"/>
    <property type="match status" value="1"/>
</dbReference>
<accession>A0A7W9EPU9</accession>
<name>A0A7W9EPU9_9SPHN</name>
<dbReference type="Proteomes" id="UP000537161">
    <property type="component" value="Unassembled WGS sequence"/>
</dbReference>
<protein>
    <submittedName>
        <fullName evidence="9">Outer membrane receptor protein involved in Fe transport</fullName>
    </submittedName>
</protein>
<dbReference type="InterPro" id="IPR000531">
    <property type="entry name" value="Beta-barrel_TonB"/>
</dbReference>
<dbReference type="PANTHER" id="PTHR40980:SF5">
    <property type="entry name" value="TONB-DEPENDENT RECEPTOR"/>
    <property type="match status" value="1"/>
</dbReference>
<dbReference type="InterPro" id="IPR037066">
    <property type="entry name" value="Plug_dom_sf"/>
</dbReference>
<sequence length="893" mass="97413">MTQRPLFASLLLLSTALVAPAALAQDADAPAADASAAQPAPPEEEQGDVSIPGGANAEIVVTGRFTPNVVRATPEVVSVLSSADIARTGEGDISGSLQRVTGLSVVGGGFVYVRGLGDRYSLALLNGSPLPSPEPLKRVVPLDIFPSNVIDSTLVQKSYSANFPGEFGGGVINLTTKASPRETFLTLSGGIGWDSETTNELGYTYYGSDTDWTGFDDGTRDIPKSLAAALASGRPILEGADFSAGDLEAIAMDLVNAPTTLLQQNNHIPVNWSAGLTGGTTIAVGDGELGIIATAGISNKWRTRDTLQQTSVNQDLSGDPQTSYNRVVTDNRIVVNGLLGLGLEIGDHKLRWTNLYIRDTLKQARLALGTDRNQSDRDIMKQDTAWYERQLIDTQFVGEFQFDRLSLDLRGSYANSQREAPYERSFTYVRTNLPTSQDPVGDKFVNDLGGNRGDATIAFSDLSEDLWSGGVDLSYELAPRITATVGYAYSDTHRVSSRRSFQYRASGLPISVQQLRPDYLLSDATIQLYDITLLETSAQDGTAAFDAKLRTHAGYAQLQAEVVAGINVNAGVRYETAKQTVFPIDLFDSGASAIVPTDLDDDYWLPALTVTWEMAPDMQLRLNGSKTIARPQFRELVAQVYQDPESNRLFRGNPSLTDSELWNAEARYEWYFDRDQRFTLAAFYKSIDNPIEAYTSISDSSVNTSYANAPKATLYGAEVELQKYVPLADMSDAPFWQSRRLVLIGNYTYTQSKIEVGPGDTTVINGVTQDAANYFFDGAPLTGQSDHLVNVQIGLEDTDRLSQQTLLLTYASPRVTSRGPSGQPDLREKPGLSLDFVARQGLMLAGKEVELKFEARNLTGRNYQEVQESGDNRIYFNRYKLGRTFSLSASVKF</sequence>
<keyword evidence="9" id="KW-0675">Receptor</keyword>
<dbReference type="InterPro" id="IPR012910">
    <property type="entry name" value="Plug_dom"/>
</dbReference>
<evidence type="ECO:0000259" key="7">
    <source>
        <dbReference type="Pfam" id="PF00593"/>
    </source>
</evidence>
<keyword evidence="2 4" id="KW-0472">Membrane</keyword>
<keyword evidence="10" id="KW-1185">Reference proteome</keyword>
<feature type="region of interest" description="Disordered" evidence="5">
    <location>
        <begin position="30"/>
        <end position="52"/>
    </location>
</feature>
<feature type="chain" id="PRO_5031517240" evidence="6">
    <location>
        <begin position="25"/>
        <end position="893"/>
    </location>
</feature>
<dbReference type="PANTHER" id="PTHR40980">
    <property type="entry name" value="PLUG DOMAIN-CONTAINING PROTEIN"/>
    <property type="match status" value="1"/>
</dbReference>
<evidence type="ECO:0000256" key="1">
    <source>
        <dbReference type="ARBA" id="ARBA00004442"/>
    </source>
</evidence>
<feature type="signal peptide" evidence="6">
    <location>
        <begin position="1"/>
        <end position="24"/>
    </location>
</feature>
<dbReference type="Gene3D" id="2.40.170.20">
    <property type="entry name" value="TonB-dependent receptor, beta-barrel domain"/>
    <property type="match status" value="1"/>
</dbReference>